<name>A0A644VW44_9ZZZZ</name>
<comment type="caution">
    <text evidence="1">The sequence shown here is derived from an EMBL/GenBank/DDBJ whole genome shotgun (WGS) entry which is preliminary data.</text>
</comment>
<dbReference type="Gene3D" id="3.90.1750.20">
    <property type="entry name" value="Putative Large Serine Recombinase, Chain B, Domain 2"/>
    <property type="match status" value="1"/>
</dbReference>
<dbReference type="InterPro" id="IPR038109">
    <property type="entry name" value="DNA_bind_recomb_sf"/>
</dbReference>
<dbReference type="AlphaFoldDB" id="A0A644VW44"/>
<evidence type="ECO:0008006" key="2">
    <source>
        <dbReference type="Google" id="ProtNLM"/>
    </source>
</evidence>
<sequence length="119" mass="13680">MTVRVPTLPPQKIPLYRKITIMSSLAQEESRSLSENVTWGQRKRFADGKVSMPYARFIGYDKGENNTPQVNEEEAVVVRLIYSLSLKGYTPHTIAKRVRAIYLKILNMITPLLKAHYDK</sequence>
<evidence type="ECO:0000313" key="1">
    <source>
        <dbReference type="EMBL" id="MPL95598.1"/>
    </source>
</evidence>
<accession>A0A644VW44</accession>
<reference evidence="1" key="1">
    <citation type="submission" date="2019-08" db="EMBL/GenBank/DDBJ databases">
        <authorList>
            <person name="Kucharzyk K."/>
            <person name="Murdoch R.W."/>
            <person name="Higgins S."/>
            <person name="Loffler F."/>
        </authorList>
    </citation>
    <scope>NUCLEOTIDE SEQUENCE</scope>
</reference>
<dbReference type="EMBL" id="VSSQ01000474">
    <property type="protein sequence ID" value="MPL95598.1"/>
    <property type="molecule type" value="Genomic_DNA"/>
</dbReference>
<protein>
    <recommendedName>
        <fullName evidence="2">Recombinase domain-containing protein</fullName>
    </recommendedName>
</protein>
<gene>
    <name evidence="1" type="ORF">SDC9_41770</name>
</gene>
<organism evidence="1">
    <name type="scientific">bioreactor metagenome</name>
    <dbReference type="NCBI Taxonomy" id="1076179"/>
    <lineage>
        <taxon>unclassified sequences</taxon>
        <taxon>metagenomes</taxon>
        <taxon>ecological metagenomes</taxon>
    </lineage>
</organism>
<proteinExistence type="predicted"/>